<feature type="transmembrane region" description="Helical" evidence="1">
    <location>
        <begin position="86"/>
        <end position="105"/>
    </location>
</feature>
<dbReference type="KEGG" id="glj:GKIL_1512"/>
<evidence type="ECO:0000313" key="2">
    <source>
        <dbReference type="EMBL" id="AGY57758.1"/>
    </source>
</evidence>
<feature type="transmembrane region" description="Helical" evidence="1">
    <location>
        <begin position="117"/>
        <end position="136"/>
    </location>
</feature>
<evidence type="ECO:0000313" key="3">
    <source>
        <dbReference type="Proteomes" id="UP000017396"/>
    </source>
</evidence>
<evidence type="ECO:0008006" key="4">
    <source>
        <dbReference type="Google" id="ProtNLM"/>
    </source>
</evidence>
<dbReference type="Proteomes" id="UP000017396">
    <property type="component" value="Chromosome"/>
</dbReference>
<protein>
    <recommendedName>
        <fullName evidence="4">DUF2079 domain-containing protein</fullName>
    </recommendedName>
</protein>
<feature type="transmembrane region" description="Helical" evidence="1">
    <location>
        <begin position="309"/>
        <end position="327"/>
    </location>
</feature>
<dbReference type="AlphaFoldDB" id="U5QFU2"/>
<reference evidence="2 3" key="1">
    <citation type="journal article" date="2013" name="PLoS ONE">
        <title>Cultivation and Complete Genome Sequencing of Gloeobacter kilaueensis sp. nov., from a Lava Cave in Kilauea Caldera, Hawai'i.</title>
        <authorList>
            <person name="Saw J.H."/>
            <person name="Schatz M."/>
            <person name="Brown M.V."/>
            <person name="Kunkel D.D."/>
            <person name="Foster J.S."/>
            <person name="Shick H."/>
            <person name="Christensen S."/>
            <person name="Hou S."/>
            <person name="Wan X."/>
            <person name="Donachie S.P."/>
        </authorList>
    </citation>
    <scope>NUCLEOTIDE SEQUENCE [LARGE SCALE GENOMIC DNA]</scope>
    <source>
        <strain evidence="3">JS</strain>
    </source>
</reference>
<feature type="transmembrane region" description="Helical" evidence="1">
    <location>
        <begin position="166"/>
        <end position="190"/>
    </location>
</feature>
<dbReference type="eggNOG" id="COG3463">
    <property type="taxonomic scope" value="Bacteria"/>
</dbReference>
<dbReference type="EMBL" id="CP003587">
    <property type="protein sequence ID" value="AGY57758.1"/>
    <property type="molecule type" value="Genomic_DNA"/>
</dbReference>
<gene>
    <name evidence="2" type="ORF">GKIL_1512</name>
</gene>
<feature type="transmembrane region" description="Helical" evidence="1">
    <location>
        <begin position="7"/>
        <end position="27"/>
    </location>
</feature>
<accession>U5QFU2</accession>
<sequence length="509" mass="56801">MIASRPGIFLLVAVSLGFVVLFGSAALHHELFQSRLFDLGIFDQGVYLISRGEFPFSTTMGFHILGDHAAVVLYPLALLYRLVPGVYWLFFVQALSLSLGAMPMYGLAAQAGLEEHWRRVAAVAYLLYPALFNIAIFDFHPEVIALPAILWALWAALARRPVQLTIATLLVLSCKEVLGLTVAAMGLWLLLKNRRRYGVALTAVGLAWFVFASQWVIPTFSGDQMQALGRYSYLGNSATEIVLRLVREPTLVLVRLVQPESLLYLVALLVPVAVALRWRLILSALPALPMLGLNLLSSLPLQRDLRFQYQLPIFPFLLFWFVVSLKAEKNNEFLTGRPLQIALAIAGALLVVPSQFRVLAVLALAVWLGFVLRQGRRITPKILMGWLVIGFCTQARFTSFFSPQMSHLANLAQIREAIALVDATGGVLTTSDIAPHLSERRTIEMFRKTTPLDLALLPAYRYVLLDLLNPGTECDAPYLIALQNKLRTEPHFKQVYAKNRIALFIKHSK</sequence>
<keyword evidence="1" id="KW-0472">Membrane</keyword>
<dbReference type="InterPro" id="IPR018650">
    <property type="entry name" value="STSV1_Orf64"/>
</dbReference>
<evidence type="ECO:0000256" key="1">
    <source>
        <dbReference type="SAM" id="Phobius"/>
    </source>
</evidence>
<organism evidence="2 3">
    <name type="scientific">Gloeobacter kilaueensis (strain ATCC BAA-2537 / CCAP 1431/1 / ULC 316 / JS1)</name>
    <dbReference type="NCBI Taxonomy" id="1183438"/>
    <lineage>
        <taxon>Bacteria</taxon>
        <taxon>Bacillati</taxon>
        <taxon>Cyanobacteriota</taxon>
        <taxon>Cyanophyceae</taxon>
        <taxon>Gloeobacterales</taxon>
        <taxon>Gloeobacteraceae</taxon>
        <taxon>Gloeobacter</taxon>
    </lineage>
</organism>
<keyword evidence="1" id="KW-1133">Transmembrane helix</keyword>
<keyword evidence="1" id="KW-0812">Transmembrane</keyword>
<feature type="transmembrane region" description="Helical" evidence="1">
    <location>
        <begin position="197"/>
        <end position="217"/>
    </location>
</feature>
<feature type="transmembrane region" description="Helical" evidence="1">
    <location>
        <begin position="339"/>
        <end position="370"/>
    </location>
</feature>
<proteinExistence type="predicted"/>
<dbReference type="HOGENOM" id="CLU_566103_0_0_3"/>
<dbReference type="PATRIC" id="fig|1183438.3.peg.1491"/>
<dbReference type="STRING" id="1183438.GKIL_1512"/>
<dbReference type="RefSeq" id="WP_023172865.1">
    <property type="nucleotide sequence ID" value="NC_022600.1"/>
</dbReference>
<feature type="transmembrane region" description="Helical" evidence="1">
    <location>
        <begin position="262"/>
        <end position="288"/>
    </location>
</feature>
<keyword evidence="3" id="KW-1185">Reference proteome</keyword>
<name>U5QFU2_GLOK1</name>
<dbReference type="Pfam" id="PF09852">
    <property type="entry name" value="DUF2079"/>
    <property type="match status" value="1"/>
</dbReference>